<sequence>MGCKISSLSSLDKTSHLVGIVGDFGRTRPSPSPDPDAVSNDQSTSNIGFPDQIYDLACNWDIADDRYHTLTQRLRRLDWYRDTQPELYHFCRLRQVHMRVKEEHLRLEDRLVNLEHDILAVQTIKSRNKSVQAQRNHWSGLQGESAYRIPETPVREISKLPLADDTQTSRSAPNSLAYSCPGASTLNGLVSDGGVKYAGYDSEADWLSMSLKLRGRNPKYEPGSLQDLERVVMMPEDFEQPGIIRNPHLPARPWGHAIANMPDSKEVEADTVKLKKLSLLCNMSTSLREKLSQKLSQELEKVLTVSTADSNPEACRLYQSRKPGTDGRPRTMRGKMAVTWKDPETFGTHETQRYGMQFGIADMIVHNRMTPEQKWGFVHGGWDLSHLCGNSSCIYPPHLTMEPHEINIERIGCHRVRTGAYFLCTHSPRCLLRDEAGKVKVLKLLEDEDRKLCRSQDRGCPHGIAGAAMYRPAPAAKALKEAEIETKRKRKAGDATSAGEIEAPTPKRGRPWKQAQAAYEVPESPPSTLLSSQETQSSFTETPSSSQESTVVWGFPIDLPGSVVSTKDFHGKTRRAFVNPAHNFQKLLSPSKHWRQPHTSPKRPHSARCDGRVSHVTDDGSARRNDRSTESEWAEYFS</sequence>
<evidence type="ECO:0000259" key="2">
    <source>
        <dbReference type="Pfam" id="PF05551"/>
    </source>
</evidence>
<dbReference type="InterPro" id="IPR008704">
    <property type="entry name" value="Endonuclease_Zinc-binding_loop"/>
</dbReference>
<name>A0ABQ8GJJ6_9PEZI</name>
<organism evidence="3 4">
    <name type="scientific">Macrophomina phaseolina</name>
    <dbReference type="NCBI Taxonomy" id="35725"/>
    <lineage>
        <taxon>Eukaryota</taxon>
        <taxon>Fungi</taxon>
        <taxon>Dikarya</taxon>
        <taxon>Ascomycota</taxon>
        <taxon>Pezizomycotina</taxon>
        <taxon>Dothideomycetes</taxon>
        <taxon>Dothideomycetes incertae sedis</taxon>
        <taxon>Botryosphaeriales</taxon>
        <taxon>Botryosphaeriaceae</taxon>
        <taxon>Macrophomina</taxon>
    </lineage>
</organism>
<dbReference type="Pfam" id="PF05551">
    <property type="entry name" value="zf-His_Me_endon"/>
    <property type="match status" value="1"/>
</dbReference>
<dbReference type="Gene3D" id="3.90.75.10">
    <property type="entry name" value="Homing Intron 3 (I-ppo) Encoded Endonuclease, Chain A"/>
    <property type="match status" value="1"/>
</dbReference>
<feature type="compositionally biased region" description="Basic residues" evidence="1">
    <location>
        <begin position="592"/>
        <end position="606"/>
    </location>
</feature>
<protein>
    <recommendedName>
        <fullName evidence="2">Zinc-binding loop region of homing endonuclease domain-containing protein</fullName>
    </recommendedName>
</protein>
<accession>A0ABQ8GJJ6</accession>
<feature type="compositionally biased region" description="Basic and acidic residues" evidence="1">
    <location>
        <begin position="607"/>
        <end position="630"/>
    </location>
</feature>
<gene>
    <name evidence="3" type="ORF">B0J12DRAFT_697054</name>
</gene>
<dbReference type="InterPro" id="IPR044930">
    <property type="entry name" value="Homing_endonuclease_His-Me"/>
</dbReference>
<feature type="compositionally biased region" description="Low complexity" evidence="1">
    <location>
        <begin position="526"/>
        <end position="549"/>
    </location>
</feature>
<dbReference type="Proteomes" id="UP000774617">
    <property type="component" value="Unassembled WGS sequence"/>
</dbReference>
<dbReference type="EMBL" id="JAGTJR010000007">
    <property type="protein sequence ID" value="KAH7057180.1"/>
    <property type="molecule type" value="Genomic_DNA"/>
</dbReference>
<evidence type="ECO:0000256" key="1">
    <source>
        <dbReference type="SAM" id="MobiDB-lite"/>
    </source>
</evidence>
<reference evidence="3 4" key="1">
    <citation type="journal article" date="2021" name="Nat. Commun.">
        <title>Genetic determinants of endophytism in the Arabidopsis root mycobiome.</title>
        <authorList>
            <person name="Mesny F."/>
            <person name="Miyauchi S."/>
            <person name="Thiergart T."/>
            <person name="Pickel B."/>
            <person name="Atanasova L."/>
            <person name="Karlsson M."/>
            <person name="Huettel B."/>
            <person name="Barry K.W."/>
            <person name="Haridas S."/>
            <person name="Chen C."/>
            <person name="Bauer D."/>
            <person name="Andreopoulos W."/>
            <person name="Pangilinan J."/>
            <person name="LaButti K."/>
            <person name="Riley R."/>
            <person name="Lipzen A."/>
            <person name="Clum A."/>
            <person name="Drula E."/>
            <person name="Henrissat B."/>
            <person name="Kohler A."/>
            <person name="Grigoriev I.V."/>
            <person name="Martin F.M."/>
            <person name="Hacquard S."/>
        </authorList>
    </citation>
    <scope>NUCLEOTIDE SEQUENCE [LARGE SCALE GENOMIC DNA]</scope>
    <source>
        <strain evidence="3 4">MPI-SDFR-AT-0080</strain>
    </source>
</reference>
<comment type="caution">
    <text evidence="3">The sequence shown here is derived from an EMBL/GenBank/DDBJ whole genome shotgun (WGS) entry which is preliminary data.</text>
</comment>
<evidence type="ECO:0000313" key="4">
    <source>
        <dbReference type="Proteomes" id="UP000774617"/>
    </source>
</evidence>
<keyword evidence="4" id="KW-1185">Reference proteome</keyword>
<evidence type="ECO:0000313" key="3">
    <source>
        <dbReference type="EMBL" id="KAH7057180.1"/>
    </source>
</evidence>
<feature type="region of interest" description="Disordered" evidence="1">
    <location>
        <begin position="22"/>
        <end position="46"/>
    </location>
</feature>
<feature type="region of interest" description="Disordered" evidence="1">
    <location>
        <begin position="588"/>
        <end position="638"/>
    </location>
</feature>
<feature type="domain" description="Zinc-binding loop region of homing endonuclease" evidence="2">
    <location>
        <begin position="382"/>
        <end position="433"/>
    </location>
</feature>
<dbReference type="InterPro" id="IPR044925">
    <property type="entry name" value="His-Me_finger_sf"/>
</dbReference>
<dbReference type="SUPFAM" id="SSF54060">
    <property type="entry name" value="His-Me finger endonucleases"/>
    <property type="match status" value="1"/>
</dbReference>
<proteinExistence type="predicted"/>
<feature type="region of interest" description="Disordered" evidence="1">
    <location>
        <begin position="484"/>
        <end position="549"/>
    </location>
</feature>